<reference evidence="5 6" key="1">
    <citation type="submission" date="2020-03" db="EMBL/GenBank/DDBJ databases">
        <title>Nocardioides sp. nov., isolated from fish.</title>
        <authorList>
            <person name="Hyun D.-W."/>
            <person name="Bae J.-W."/>
        </authorList>
    </citation>
    <scope>NUCLEOTIDE SEQUENCE [LARGE SCALE GENOMIC DNA]</scope>
    <source>
        <strain evidence="5 6">HDW12A</strain>
    </source>
</reference>
<feature type="domain" description="Prohead serine protease" evidence="4">
    <location>
        <begin position="409"/>
        <end position="546"/>
    </location>
</feature>
<dbReference type="InterPro" id="IPR006944">
    <property type="entry name" value="Phage/GTA_portal"/>
</dbReference>
<evidence type="ECO:0000313" key="5">
    <source>
        <dbReference type="EMBL" id="QIK74110.1"/>
    </source>
</evidence>
<proteinExistence type="predicted"/>
<dbReference type="GO" id="GO:0008233">
    <property type="term" value="F:peptidase activity"/>
    <property type="evidence" value="ECO:0007669"/>
    <property type="project" value="UniProtKB-KW"/>
</dbReference>
<keyword evidence="1" id="KW-1188">Viral release from host cell</keyword>
<dbReference type="Proteomes" id="UP000502035">
    <property type="component" value="Chromosome"/>
</dbReference>
<protein>
    <submittedName>
        <fullName evidence="5">Phage portal protein</fullName>
    </submittedName>
</protein>
<dbReference type="Gene3D" id="3.40.140.120">
    <property type="match status" value="1"/>
</dbReference>
<dbReference type="InterPro" id="IPR054613">
    <property type="entry name" value="Peptidase_S78_dom"/>
</dbReference>
<name>A0A6G7YBG9_9ACTN</name>
<sequence length="933" mass="100506">MGAVWDWVIGRPSPVIEAAITGHGPAFAVDPAAIPAQIFGLESYADPIAPAPRISRREAIQCPAVKRARDLITTLGTLPLSAFDTQRVEHVNDLLAQPERNRPRSKTMIDTLDDLLFEGVAYWLVVERAFDGYPRFIQRVHPDNVDVDADDATVRVNDRLVPATDVIQFESPNDALLVAGARAIRTCLRLDATASMYADEPMPTGYFSSTEGADPADDDDVVNLLNAWKAARKARATAYVPAALTYNVTQFTPEQLELANARQHAVLEIARAAGVDPEELGVSTTSRTYANQFDRRKAFVDFTLGAYRQVIEDRLSMRDVTRRGYFVRFNLDSFLRSDPKTRMETYVLGLQVGAYDRAEIRDLEDKPALPAPLHEAPVTASAETFNEPEIAVRMDATSSAQFSVDVEARTIRGLAVPYGRSATSGGRKWQFAKGVLQFADVSRVKLLANHDWKQAIGKAIALDDTEEGLVATFKVARGAAGDNALALAEDGVWDGLSIGLGDPSLIRFTERNGIAVATSAPLAEISLTPCPAFADARVTSVAATSDFTKQEQEMPDSHTSGTGPQPVALAAVTDAIKSGFAALAEGPTLVAPQVLRSHVYEGPMYRFDGAPGKHDFSTDVIASLKDGDREAGARVQSFIEEAFAPKFEVDTGNVTSLNPQRQRPDMYVDKLDYSTPVYDALHKGTLADITPFVFPKFGSSSGLVGPHTEGVEPTPGAFTATSQTVNPSAVSGKVEITREVWDQGGNPQVSGLIWREMVRAYYESLEASAVALLDAASPTQVALTAGAQDDALVNEFEAEIAALQFIRGGNRFTFMPTHIDLYTALAGAVDAGGRKLLPIIGPQNANGTSAPHFASLNIAGVRASPSWALGVSGVVSESSYLVNPADVHVWNTAPSRLQFEYRVAYVDLAIWGYVASAISRLDGVRAITYTAAA</sequence>
<evidence type="ECO:0000313" key="6">
    <source>
        <dbReference type="Proteomes" id="UP000502035"/>
    </source>
</evidence>
<dbReference type="Gene3D" id="1.20.1270.210">
    <property type="match status" value="1"/>
</dbReference>
<dbReference type="GO" id="GO:0006508">
    <property type="term" value="P:proteolysis"/>
    <property type="evidence" value="ECO:0007669"/>
    <property type="project" value="UniProtKB-KW"/>
</dbReference>
<evidence type="ECO:0000256" key="2">
    <source>
        <dbReference type="ARBA" id="ARBA00022670"/>
    </source>
</evidence>
<accession>A0A6G7YBG9</accession>
<keyword evidence="6" id="KW-1185">Reference proteome</keyword>
<evidence type="ECO:0000256" key="3">
    <source>
        <dbReference type="ARBA" id="ARBA00022801"/>
    </source>
</evidence>
<dbReference type="AlphaFoldDB" id="A0A6G7YBG9"/>
<evidence type="ECO:0000259" key="4">
    <source>
        <dbReference type="Pfam" id="PF04586"/>
    </source>
</evidence>
<dbReference type="KEGG" id="npi:G7071_00315"/>
<dbReference type="Pfam" id="PF04860">
    <property type="entry name" value="Phage_portal"/>
    <property type="match status" value="1"/>
</dbReference>
<dbReference type="RefSeq" id="WP_166313627.1">
    <property type="nucleotide sequence ID" value="NZ_CP049866.1"/>
</dbReference>
<keyword evidence="3" id="KW-0378">Hydrolase</keyword>
<gene>
    <name evidence="5" type="ORF">G7071_00315</name>
</gene>
<evidence type="ECO:0000256" key="1">
    <source>
        <dbReference type="ARBA" id="ARBA00022612"/>
    </source>
</evidence>
<dbReference type="EMBL" id="CP049866">
    <property type="protein sequence ID" value="QIK74110.1"/>
    <property type="molecule type" value="Genomic_DNA"/>
</dbReference>
<dbReference type="Pfam" id="PF04586">
    <property type="entry name" value="Peptidase_S78"/>
    <property type="match status" value="1"/>
</dbReference>
<keyword evidence="2" id="KW-0645">Protease</keyword>
<dbReference type="Gene3D" id="3.30.1120.70">
    <property type="match status" value="1"/>
</dbReference>
<organism evidence="5 6">
    <name type="scientific">Nocardioides piscis</name>
    <dbReference type="NCBI Taxonomy" id="2714938"/>
    <lineage>
        <taxon>Bacteria</taxon>
        <taxon>Bacillati</taxon>
        <taxon>Actinomycetota</taxon>
        <taxon>Actinomycetes</taxon>
        <taxon>Propionibacteriales</taxon>
        <taxon>Nocardioidaceae</taxon>
        <taxon>Nocardioides</taxon>
    </lineage>
</organism>